<name>A0A690A7Z2_CAMCO</name>
<dbReference type="EC" id="2.3.1.-" evidence="5"/>
<dbReference type="AlphaFoldDB" id="A0A690A7Z2"/>
<dbReference type="EMBL" id="AACBVJ010000022">
    <property type="protein sequence ID" value="EAJ9198205.1"/>
    <property type="molecule type" value="Genomic_DNA"/>
</dbReference>
<comment type="catalytic activity">
    <reaction evidence="5">
        <text>a 2-deoxystreptamine antibiotic + acetyl-CoA = an N(3)-acetyl-2-deoxystreptamine antibiotic + CoA + H(+)</text>
        <dbReference type="Rhea" id="RHEA:12665"/>
        <dbReference type="ChEBI" id="CHEBI:15378"/>
        <dbReference type="ChEBI" id="CHEBI:57287"/>
        <dbReference type="ChEBI" id="CHEBI:57288"/>
        <dbReference type="ChEBI" id="CHEBI:57921"/>
        <dbReference type="ChEBI" id="CHEBI:77452"/>
        <dbReference type="EC" id="2.3.1.81"/>
    </reaction>
</comment>
<evidence type="ECO:0000256" key="3">
    <source>
        <dbReference type="ARBA" id="ARBA00022679"/>
    </source>
</evidence>
<dbReference type="PANTHER" id="PTHR11104:SF0">
    <property type="entry name" value="SPBETA PROPHAGE-DERIVED AMINOGLYCOSIDE N(3')-ACETYLTRANSFERASE-LIKE PROTEIN YOKD"/>
    <property type="match status" value="1"/>
</dbReference>
<evidence type="ECO:0000256" key="5">
    <source>
        <dbReference type="RuleBase" id="RU365031"/>
    </source>
</evidence>
<dbReference type="InterPro" id="IPR003679">
    <property type="entry name" value="Amioglycoside_AcTrfase"/>
</dbReference>
<proteinExistence type="inferred from homology"/>
<dbReference type="Pfam" id="PF02522">
    <property type="entry name" value="Antibiotic_NAT"/>
    <property type="match status" value="1"/>
</dbReference>
<comment type="similarity">
    <text evidence="1 5">Belongs to the antibiotic N-acetyltransferase family.</text>
</comment>
<evidence type="ECO:0000256" key="4">
    <source>
        <dbReference type="ARBA" id="ARBA00023315"/>
    </source>
</evidence>
<dbReference type="InterPro" id="IPR028345">
    <property type="entry name" value="Antibiotic_NAT-like"/>
</dbReference>
<gene>
    <name evidence="6" type="ORF">BZ274_08570</name>
</gene>
<keyword evidence="3 5" id="KW-0808">Transferase</keyword>
<organism evidence="6 7">
    <name type="scientific">Campylobacter coli</name>
    <dbReference type="NCBI Taxonomy" id="195"/>
    <lineage>
        <taxon>Bacteria</taxon>
        <taxon>Pseudomonadati</taxon>
        <taxon>Campylobacterota</taxon>
        <taxon>Epsilonproteobacteria</taxon>
        <taxon>Campylobacterales</taxon>
        <taxon>Campylobacteraceae</taxon>
        <taxon>Campylobacter</taxon>
    </lineage>
</organism>
<dbReference type="GO" id="GO:0046677">
    <property type="term" value="P:response to antibiotic"/>
    <property type="evidence" value="ECO:0007669"/>
    <property type="project" value="UniProtKB-KW"/>
</dbReference>
<protein>
    <recommendedName>
        <fullName evidence="2 5">Aminoglycoside N(3)-acetyltransferase</fullName>
        <ecNumber evidence="5">2.3.1.-</ecNumber>
    </recommendedName>
</protein>
<dbReference type="PANTHER" id="PTHR11104">
    <property type="entry name" value="AMINOGLYCOSIDE N3-ACETYLTRANSFERASE"/>
    <property type="match status" value="1"/>
</dbReference>
<reference evidence="6 7" key="1">
    <citation type="submission" date="2018-05" db="EMBL/GenBank/DDBJ databases">
        <authorList>
            <consortium name="PulseNet: The National Subtyping Network for Foodborne Disease Surveillance"/>
            <person name="Tarr C.L."/>
            <person name="Trees E."/>
            <person name="Katz L.S."/>
            <person name="Carleton-Romer H.A."/>
            <person name="Stroika S."/>
            <person name="Kucerova Z."/>
            <person name="Roache K.F."/>
            <person name="Sabol A.L."/>
            <person name="Besser J."/>
            <person name="Gerner-Smidt P."/>
        </authorList>
    </citation>
    <scope>NUCLEOTIDE SEQUENCE [LARGE SCALE GENOMIC DNA]</scope>
    <source>
        <strain evidence="6 7">PNUSAC001435</strain>
    </source>
</reference>
<keyword evidence="4 5" id="KW-0012">Acyltransferase</keyword>
<dbReference type="GO" id="GO:0046353">
    <property type="term" value="F:aminoglycoside 3-N-acetyltransferase activity"/>
    <property type="evidence" value="ECO:0007669"/>
    <property type="project" value="UniProtKB-EC"/>
</dbReference>
<sequence length="261" mass="30457">MKELFQCNQKIYTQRDLVDTLRNIGIKNGDIICVHTEIFHFQTPLLSKNEFLNSLIESLFTAIGKEGTLIMPTFTYSFCKNEVYDKLNSKCTVGILNEFFRKQKCVKRTNDPIFSFAIKGIKEDLFLHKEQKSCFDENCVYNTLKNNNGKIVLLGTQLLGYTFTHFIEEQAQVPYRYFKPFEGDIIYENNNKKTCKINYYVRDLQKKSEVSILKQIALLKNSNNFKLEKIANAEIVSIDCQAYFDETMKALKQDPYCLLKD</sequence>
<evidence type="ECO:0000256" key="2">
    <source>
        <dbReference type="ARBA" id="ARBA00012882"/>
    </source>
</evidence>
<keyword evidence="5" id="KW-0046">Antibiotic resistance</keyword>
<evidence type="ECO:0000313" key="7">
    <source>
        <dbReference type="Proteomes" id="UP000382436"/>
    </source>
</evidence>
<dbReference type="SUPFAM" id="SSF110710">
    <property type="entry name" value="TTHA0583/YokD-like"/>
    <property type="match status" value="1"/>
</dbReference>
<comment type="caution">
    <text evidence="6">The sequence shown here is derived from an EMBL/GenBank/DDBJ whole genome shotgun (WGS) entry which is preliminary data.</text>
</comment>
<evidence type="ECO:0000313" key="6">
    <source>
        <dbReference type="EMBL" id="EAJ9198205.1"/>
    </source>
</evidence>
<evidence type="ECO:0000256" key="1">
    <source>
        <dbReference type="ARBA" id="ARBA00006383"/>
    </source>
</evidence>
<dbReference type="Proteomes" id="UP000382436">
    <property type="component" value="Unassembled WGS sequence"/>
</dbReference>
<accession>A0A690A7Z2</accession>